<keyword evidence="5 6" id="KW-0482">Metalloprotease</keyword>
<evidence type="ECO:0000256" key="1">
    <source>
        <dbReference type="ARBA" id="ARBA00022670"/>
    </source>
</evidence>
<dbReference type="Pfam" id="PF01435">
    <property type="entry name" value="Peptidase_M48"/>
    <property type="match status" value="1"/>
</dbReference>
<name>R8BJ60_PHAM7</name>
<dbReference type="RefSeq" id="XP_007915907.1">
    <property type="nucleotide sequence ID" value="XM_007917716.1"/>
</dbReference>
<gene>
    <name evidence="9" type="ORF">UCRPA7_5169</name>
</gene>
<dbReference type="InterPro" id="IPR051156">
    <property type="entry name" value="Mito/Outer_Membr_Metalloprot"/>
</dbReference>
<dbReference type="eggNOG" id="KOG2661">
    <property type="taxonomic scope" value="Eukaryota"/>
</dbReference>
<evidence type="ECO:0000256" key="3">
    <source>
        <dbReference type="ARBA" id="ARBA00022801"/>
    </source>
</evidence>
<dbReference type="OrthoDB" id="7464992at2759"/>
<evidence type="ECO:0000313" key="10">
    <source>
        <dbReference type="Proteomes" id="UP000014074"/>
    </source>
</evidence>
<keyword evidence="4 6" id="KW-0862">Zinc</keyword>
<keyword evidence="7" id="KW-0472">Membrane</keyword>
<dbReference type="PANTHER" id="PTHR22726:SF1">
    <property type="entry name" value="METALLOENDOPEPTIDASE OMA1, MITOCHONDRIAL"/>
    <property type="match status" value="1"/>
</dbReference>
<feature type="domain" description="Peptidase M48" evidence="8">
    <location>
        <begin position="27"/>
        <end position="207"/>
    </location>
</feature>
<reference evidence="10" key="1">
    <citation type="journal article" date="2013" name="Genome Announc.">
        <title>Draft genome sequence of the ascomycete Phaeoacremonium aleophilum strain UCR-PA7, a causal agent of the esca disease complex in grapevines.</title>
        <authorList>
            <person name="Blanco-Ulate B."/>
            <person name="Rolshausen P."/>
            <person name="Cantu D."/>
        </authorList>
    </citation>
    <scope>NUCLEOTIDE SEQUENCE [LARGE SCALE GENOMIC DNA]</scope>
    <source>
        <strain evidence="10">UCR-PA7</strain>
    </source>
</reference>
<feature type="transmembrane region" description="Helical" evidence="7">
    <location>
        <begin position="111"/>
        <end position="138"/>
    </location>
</feature>
<proteinExistence type="inferred from homology"/>
<evidence type="ECO:0000256" key="6">
    <source>
        <dbReference type="RuleBase" id="RU003983"/>
    </source>
</evidence>
<evidence type="ECO:0000256" key="2">
    <source>
        <dbReference type="ARBA" id="ARBA00022723"/>
    </source>
</evidence>
<dbReference type="CDD" id="cd07331">
    <property type="entry name" value="M48C_Oma1_like"/>
    <property type="match status" value="1"/>
</dbReference>
<keyword evidence="3 6" id="KW-0378">Hydrolase</keyword>
<accession>R8BJ60</accession>
<keyword evidence="7" id="KW-1133">Transmembrane helix</keyword>
<dbReference type="GO" id="GO:0004222">
    <property type="term" value="F:metalloendopeptidase activity"/>
    <property type="evidence" value="ECO:0007669"/>
    <property type="project" value="InterPro"/>
</dbReference>
<keyword evidence="2" id="KW-0479">Metal-binding</keyword>
<evidence type="ECO:0000256" key="4">
    <source>
        <dbReference type="ARBA" id="ARBA00022833"/>
    </source>
</evidence>
<dbReference type="Proteomes" id="UP000014074">
    <property type="component" value="Unassembled WGS sequence"/>
</dbReference>
<dbReference type="HOGENOM" id="CLU_029002_3_1_1"/>
<evidence type="ECO:0000256" key="5">
    <source>
        <dbReference type="ARBA" id="ARBA00023049"/>
    </source>
</evidence>
<comment type="cofactor">
    <cofactor evidence="6">
        <name>Zn(2+)</name>
        <dbReference type="ChEBI" id="CHEBI:29105"/>
    </cofactor>
    <text evidence="6">Binds 1 zinc ion per subunit.</text>
</comment>
<dbReference type="GO" id="GO:0006515">
    <property type="term" value="P:protein quality control for misfolded or incompletely synthesized proteins"/>
    <property type="evidence" value="ECO:0007669"/>
    <property type="project" value="TreeGrafter"/>
</dbReference>
<dbReference type="GeneID" id="19325694"/>
<dbReference type="EMBL" id="KB933173">
    <property type="protein sequence ID" value="EON99282.1"/>
    <property type="molecule type" value="Genomic_DNA"/>
</dbReference>
<dbReference type="InterPro" id="IPR001915">
    <property type="entry name" value="Peptidase_M48"/>
</dbReference>
<evidence type="ECO:0000256" key="7">
    <source>
        <dbReference type="SAM" id="Phobius"/>
    </source>
</evidence>
<keyword evidence="7" id="KW-0812">Transmembrane</keyword>
<dbReference type="GO" id="GO:0034982">
    <property type="term" value="P:mitochondrial protein processing"/>
    <property type="evidence" value="ECO:0007669"/>
    <property type="project" value="TreeGrafter"/>
</dbReference>
<sequence length="242" mass="27329">MQYKRVLYEVEHGGARFLPEWDPRTLMVKRVMKRLIPVSGMEDQNWEVMVIDDPQTANAFVLPGGKVFVYSGIMPLIRNESGLAAVLGHEIAHNLAEHIAERLSQSIGVNILLGSLLLLSVAIPGGLFVVQFFGGGLLDVLFSRPMNRLQESEADYIGLMMMAEACYDPREAVDFWKRMDRQQQIQPPEWISTHPSNQHRIQKITDWLPKAIEKREASDCSGTQGFAEMFRRALDLGTVMST</sequence>
<dbReference type="Gene3D" id="3.30.2010.10">
    <property type="entry name" value="Metalloproteases ('zincins'), catalytic domain"/>
    <property type="match status" value="1"/>
</dbReference>
<comment type="similarity">
    <text evidence="6">Belongs to the peptidase M48 family.</text>
</comment>
<protein>
    <submittedName>
        <fullName evidence="9">Putative mitochondrial metalloendopeptidase oma1 protein</fullName>
    </submittedName>
</protein>
<dbReference type="GO" id="GO:0005743">
    <property type="term" value="C:mitochondrial inner membrane"/>
    <property type="evidence" value="ECO:0007669"/>
    <property type="project" value="TreeGrafter"/>
</dbReference>
<organism evidence="9 10">
    <name type="scientific">Phaeoacremonium minimum (strain UCR-PA7)</name>
    <name type="common">Esca disease fungus</name>
    <name type="synonym">Togninia minima</name>
    <dbReference type="NCBI Taxonomy" id="1286976"/>
    <lineage>
        <taxon>Eukaryota</taxon>
        <taxon>Fungi</taxon>
        <taxon>Dikarya</taxon>
        <taxon>Ascomycota</taxon>
        <taxon>Pezizomycotina</taxon>
        <taxon>Sordariomycetes</taxon>
        <taxon>Sordariomycetidae</taxon>
        <taxon>Togniniales</taxon>
        <taxon>Togniniaceae</taxon>
        <taxon>Phaeoacremonium</taxon>
    </lineage>
</organism>
<evidence type="ECO:0000259" key="8">
    <source>
        <dbReference type="Pfam" id="PF01435"/>
    </source>
</evidence>
<dbReference type="PANTHER" id="PTHR22726">
    <property type="entry name" value="METALLOENDOPEPTIDASE OMA1"/>
    <property type="match status" value="1"/>
</dbReference>
<evidence type="ECO:0000313" key="9">
    <source>
        <dbReference type="EMBL" id="EON99282.1"/>
    </source>
</evidence>
<dbReference type="AlphaFoldDB" id="R8BJ60"/>
<keyword evidence="1 6" id="KW-0645">Protease</keyword>
<keyword evidence="10" id="KW-1185">Reference proteome</keyword>
<dbReference type="KEGG" id="tmn:UCRPA7_5169"/>
<dbReference type="GO" id="GO:0046872">
    <property type="term" value="F:metal ion binding"/>
    <property type="evidence" value="ECO:0007669"/>
    <property type="project" value="UniProtKB-KW"/>
</dbReference>